<evidence type="ECO:0000256" key="1">
    <source>
        <dbReference type="ARBA" id="ARBA00004651"/>
    </source>
</evidence>
<evidence type="ECO:0000256" key="4">
    <source>
        <dbReference type="ARBA" id="ARBA00022692"/>
    </source>
</evidence>
<evidence type="ECO:0000313" key="12">
    <source>
        <dbReference type="Proteomes" id="UP000297403"/>
    </source>
</evidence>
<feature type="compositionally biased region" description="Pro residues" evidence="8">
    <location>
        <begin position="635"/>
        <end position="647"/>
    </location>
</feature>
<dbReference type="AlphaFoldDB" id="A0AAQ2HF43"/>
<feature type="transmembrane region" description="Helical" evidence="9">
    <location>
        <begin position="93"/>
        <end position="111"/>
    </location>
</feature>
<gene>
    <name evidence="11" type="ORF">E3O49_13030</name>
</gene>
<evidence type="ECO:0000256" key="5">
    <source>
        <dbReference type="ARBA" id="ARBA00022989"/>
    </source>
</evidence>
<dbReference type="CDD" id="cd01840">
    <property type="entry name" value="SGNH_hydrolase_yrhL_like"/>
    <property type="match status" value="1"/>
</dbReference>
<evidence type="ECO:0000259" key="10">
    <source>
        <dbReference type="Pfam" id="PF01757"/>
    </source>
</evidence>
<feature type="transmembrane region" description="Helical" evidence="9">
    <location>
        <begin position="162"/>
        <end position="177"/>
    </location>
</feature>
<comment type="caution">
    <text evidence="11">The sequence shown here is derived from an EMBL/GenBank/DDBJ whole genome shotgun (WGS) entry which is preliminary data.</text>
</comment>
<organism evidence="11 12">
    <name type="scientific">Cryobacterium shii</name>
    <dbReference type="NCBI Taxonomy" id="1259235"/>
    <lineage>
        <taxon>Bacteria</taxon>
        <taxon>Bacillati</taxon>
        <taxon>Actinomycetota</taxon>
        <taxon>Actinomycetes</taxon>
        <taxon>Micrococcales</taxon>
        <taxon>Microbacteriaceae</taxon>
        <taxon>Cryobacterium</taxon>
    </lineage>
</organism>
<dbReference type="InterPro" id="IPR002656">
    <property type="entry name" value="Acyl_transf_3_dom"/>
</dbReference>
<dbReference type="GO" id="GO:0016747">
    <property type="term" value="F:acyltransferase activity, transferring groups other than amino-acyl groups"/>
    <property type="evidence" value="ECO:0007669"/>
    <property type="project" value="InterPro"/>
</dbReference>
<feature type="transmembrane region" description="Helical" evidence="9">
    <location>
        <begin position="348"/>
        <end position="368"/>
    </location>
</feature>
<dbReference type="Pfam" id="PF01757">
    <property type="entry name" value="Acyl_transf_3"/>
    <property type="match status" value="1"/>
</dbReference>
<feature type="transmembrane region" description="Helical" evidence="9">
    <location>
        <begin position="212"/>
        <end position="232"/>
    </location>
</feature>
<evidence type="ECO:0000256" key="2">
    <source>
        <dbReference type="ARBA" id="ARBA00022475"/>
    </source>
</evidence>
<feature type="transmembrane region" description="Helical" evidence="9">
    <location>
        <begin position="318"/>
        <end position="336"/>
    </location>
</feature>
<dbReference type="PANTHER" id="PTHR23028:SF53">
    <property type="entry name" value="ACYL_TRANSF_3 DOMAIN-CONTAINING PROTEIN"/>
    <property type="match status" value="1"/>
</dbReference>
<reference evidence="11 12" key="1">
    <citation type="submission" date="2019-03" db="EMBL/GenBank/DDBJ databases">
        <title>Genomics of glacier-inhabiting Cryobacterium strains.</title>
        <authorList>
            <person name="Liu Q."/>
            <person name="Xin Y.-H."/>
        </authorList>
    </citation>
    <scope>NUCLEOTIDE SEQUENCE [LARGE SCALE GENOMIC DNA]</scope>
    <source>
        <strain evidence="12">TMT1-22</strain>
    </source>
</reference>
<evidence type="ECO:0000256" key="6">
    <source>
        <dbReference type="ARBA" id="ARBA00023136"/>
    </source>
</evidence>
<dbReference type="Gene3D" id="3.40.50.1110">
    <property type="entry name" value="SGNH hydrolase"/>
    <property type="match status" value="1"/>
</dbReference>
<evidence type="ECO:0000256" key="9">
    <source>
        <dbReference type="SAM" id="Phobius"/>
    </source>
</evidence>
<keyword evidence="3" id="KW-0808">Transferase</keyword>
<keyword evidence="7" id="KW-0012">Acyltransferase</keyword>
<keyword evidence="5 9" id="KW-1133">Transmembrane helix</keyword>
<dbReference type="Proteomes" id="UP000297403">
    <property type="component" value="Unassembled WGS sequence"/>
</dbReference>
<protein>
    <submittedName>
        <fullName evidence="11">Acetyltransferase</fullName>
    </submittedName>
</protein>
<keyword evidence="12" id="KW-1185">Reference proteome</keyword>
<dbReference type="EMBL" id="SOFY01000070">
    <property type="protein sequence ID" value="TFC43379.1"/>
    <property type="molecule type" value="Genomic_DNA"/>
</dbReference>
<evidence type="ECO:0000313" key="11">
    <source>
        <dbReference type="EMBL" id="TFC43379.1"/>
    </source>
</evidence>
<dbReference type="PANTHER" id="PTHR23028">
    <property type="entry name" value="ACETYLTRANSFERASE"/>
    <property type="match status" value="1"/>
</dbReference>
<sequence>MKPSKPQPSPARRPQTVSDSARRLAGLDGLRGIAVALVVVFHFFPAVLPGGFVGVDVFFVISGFLITGLLVVAHERTGRVSLGRFWQRRARRLLPPLIPLVLACATAAWAIGGDVLVGIGWQVLGAATFGYNWVSIAASGSYFATDQPELFRNLWSLAVEEQFYLVWPFALLGLLLIRSPAVRLGLVGGLALASALWMGLLHQPGTDPTRVYYGSDTHSFGLFIGAALALALHRSGASPLAPRVRAVLGGARPWLGLAALAGLLGTAAWLPDTDAVTYRGGLLLVSLLSAVTIWAAVRGGRFGPLLDTPVLRFLGERSYGIYLWHWPVLVLTLAAWPAATRSPAGMPAAGLLAAALTLLAAVGSYRWLELPARRLGVRGGIRRLAALRTGPPRRRALLGLTLVTGLVLVAGTMSALITAPSQTSAQTEIERGQQALAAATRAAARAEARASRSAAITAALAPVGSRITAVGDSVMLASAPELQAGFPGIAIDAAVSRGMRAAPELLADQARAGTLRRVVVVGLGTNGPIDRDDLADIRAVIGPGRTLILVNAYAERAWTEGVNAALADFSTRYRQVELADWHDAIAPHLDVLAEDNVHPGPTGGRIYTEAIRAALDRLGRVPPPRRTDAFLRPTPTGPDAPPLPPLLPEATAH</sequence>
<evidence type="ECO:0000256" key="8">
    <source>
        <dbReference type="SAM" id="MobiDB-lite"/>
    </source>
</evidence>
<feature type="domain" description="Acyltransferase 3" evidence="10">
    <location>
        <begin position="25"/>
        <end position="363"/>
    </location>
</feature>
<dbReference type="InterPro" id="IPR036514">
    <property type="entry name" value="SGNH_hydro_sf"/>
</dbReference>
<feature type="transmembrane region" description="Helical" evidence="9">
    <location>
        <begin position="50"/>
        <end position="72"/>
    </location>
</feature>
<keyword evidence="2" id="KW-1003">Cell membrane</keyword>
<feature type="transmembrane region" description="Helical" evidence="9">
    <location>
        <begin position="21"/>
        <end position="44"/>
    </location>
</feature>
<accession>A0AAQ2HF43</accession>
<feature type="transmembrane region" description="Helical" evidence="9">
    <location>
        <begin position="276"/>
        <end position="297"/>
    </location>
</feature>
<dbReference type="SUPFAM" id="SSF52266">
    <property type="entry name" value="SGNH hydrolase"/>
    <property type="match status" value="1"/>
</dbReference>
<keyword evidence="6 9" id="KW-0472">Membrane</keyword>
<feature type="transmembrane region" description="Helical" evidence="9">
    <location>
        <begin position="396"/>
        <end position="417"/>
    </location>
</feature>
<evidence type="ECO:0000256" key="7">
    <source>
        <dbReference type="ARBA" id="ARBA00023315"/>
    </source>
</evidence>
<comment type="subcellular location">
    <subcellularLocation>
        <location evidence="1">Cell membrane</location>
        <topology evidence="1">Multi-pass membrane protein</topology>
    </subcellularLocation>
</comment>
<evidence type="ECO:0000256" key="3">
    <source>
        <dbReference type="ARBA" id="ARBA00022679"/>
    </source>
</evidence>
<feature type="transmembrane region" description="Helical" evidence="9">
    <location>
        <begin position="253"/>
        <end position="270"/>
    </location>
</feature>
<dbReference type="InterPro" id="IPR050879">
    <property type="entry name" value="Acyltransferase_3"/>
</dbReference>
<feature type="region of interest" description="Disordered" evidence="8">
    <location>
        <begin position="618"/>
        <end position="653"/>
    </location>
</feature>
<proteinExistence type="predicted"/>
<name>A0AAQ2HF43_9MICO</name>
<dbReference type="GO" id="GO:0009103">
    <property type="term" value="P:lipopolysaccharide biosynthetic process"/>
    <property type="evidence" value="ECO:0007669"/>
    <property type="project" value="TreeGrafter"/>
</dbReference>
<keyword evidence="4 9" id="KW-0812">Transmembrane</keyword>
<dbReference type="GO" id="GO:0005886">
    <property type="term" value="C:plasma membrane"/>
    <property type="evidence" value="ECO:0007669"/>
    <property type="project" value="UniProtKB-SubCell"/>
</dbReference>
<feature type="compositionally biased region" description="Basic and acidic residues" evidence="8">
    <location>
        <begin position="618"/>
        <end position="629"/>
    </location>
</feature>
<feature type="transmembrane region" description="Helical" evidence="9">
    <location>
        <begin position="184"/>
        <end position="200"/>
    </location>
</feature>